<reference evidence="6 7" key="1">
    <citation type="submission" date="2019-09" db="EMBL/GenBank/DDBJ databases">
        <authorList>
            <person name="Cremers G."/>
        </authorList>
    </citation>
    <scope>NUCLEOTIDE SEQUENCE [LARGE SCALE GENOMIC DNA]</scope>
    <source>
        <strain evidence="6">4A</strain>
    </source>
</reference>
<keyword evidence="7" id="KW-1185">Reference proteome</keyword>
<evidence type="ECO:0000313" key="7">
    <source>
        <dbReference type="Proteomes" id="UP000334923"/>
    </source>
</evidence>
<dbReference type="GO" id="GO:0071949">
    <property type="term" value="F:FAD binding"/>
    <property type="evidence" value="ECO:0007669"/>
    <property type="project" value="InterPro"/>
</dbReference>
<dbReference type="SUPFAM" id="SSF56176">
    <property type="entry name" value="FAD-binding/transporter-associated domain-like"/>
    <property type="match status" value="1"/>
</dbReference>
<dbReference type="Proteomes" id="UP000334923">
    <property type="component" value="Unassembled WGS sequence"/>
</dbReference>
<proteinExistence type="predicted"/>
<gene>
    <name evidence="6" type="primary">glcD</name>
    <name evidence="6" type="ORF">MAMT_00199</name>
</gene>
<dbReference type="RefSeq" id="WP_142659079.1">
    <property type="nucleotide sequence ID" value="NZ_CABFVA020000007.1"/>
</dbReference>
<dbReference type="SUPFAM" id="SSF55103">
    <property type="entry name" value="FAD-linked oxidases, C-terminal domain"/>
    <property type="match status" value="1"/>
</dbReference>
<dbReference type="EMBL" id="CABFVA020000007">
    <property type="protein sequence ID" value="VVM04628.1"/>
    <property type="molecule type" value="Genomic_DNA"/>
</dbReference>
<dbReference type="FunFam" id="1.10.45.10:FF:000001">
    <property type="entry name" value="D-lactate dehydrogenase mitochondrial"/>
    <property type="match status" value="1"/>
</dbReference>
<dbReference type="InterPro" id="IPR006094">
    <property type="entry name" value="Oxid_FAD_bind_N"/>
</dbReference>
<dbReference type="PANTHER" id="PTHR42934">
    <property type="entry name" value="GLYCOLATE OXIDASE SUBUNIT GLCD"/>
    <property type="match status" value="1"/>
</dbReference>
<protein>
    <submittedName>
        <fullName evidence="6">Glycolate oxidase</fullName>
        <ecNumber evidence="6">1.1.3.15</ecNumber>
    </submittedName>
</protein>
<dbReference type="GO" id="GO:0003973">
    <property type="term" value="F:(S)-2-hydroxy-acid oxidase activity"/>
    <property type="evidence" value="ECO:0007669"/>
    <property type="project" value="UniProtKB-EC"/>
</dbReference>
<dbReference type="PROSITE" id="PS51387">
    <property type="entry name" value="FAD_PCMH"/>
    <property type="match status" value="1"/>
</dbReference>
<evidence type="ECO:0000256" key="1">
    <source>
        <dbReference type="ARBA" id="ARBA00001974"/>
    </source>
</evidence>
<dbReference type="PANTHER" id="PTHR42934:SF3">
    <property type="entry name" value="D-LACTATE DEHYDROGENASE"/>
    <property type="match status" value="1"/>
</dbReference>
<organism evidence="6 7">
    <name type="scientific">Methylacidimicrobium tartarophylax</name>
    <dbReference type="NCBI Taxonomy" id="1041768"/>
    <lineage>
        <taxon>Bacteria</taxon>
        <taxon>Pseudomonadati</taxon>
        <taxon>Verrucomicrobiota</taxon>
        <taxon>Methylacidimicrobium</taxon>
    </lineage>
</organism>
<dbReference type="InterPro" id="IPR016171">
    <property type="entry name" value="Vanillyl_alc_oxidase_C-sub2"/>
</dbReference>
<dbReference type="Gene3D" id="3.30.70.2740">
    <property type="match status" value="1"/>
</dbReference>
<comment type="cofactor">
    <cofactor evidence="1">
        <name>FAD</name>
        <dbReference type="ChEBI" id="CHEBI:57692"/>
    </cofactor>
</comment>
<dbReference type="Pfam" id="PF02913">
    <property type="entry name" value="FAD-oxidase_C"/>
    <property type="match status" value="1"/>
</dbReference>
<name>A0A5E6M5N8_9BACT</name>
<dbReference type="InterPro" id="IPR036318">
    <property type="entry name" value="FAD-bd_PCMH-like_sf"/>
</dbReference>
<feature type="domain" description="FAD-binding PCMH-type" evidence="5">
    <location>
        <begin position="34"/>
        <end position="213"/>
    </location>
</feature>
<dbReference type="InterPro" id="IPR016169">
    <property type="entry name" value="FAD-bd_PCMH_sub2"/>
</dbReference>
<evidence type="ECO:0000259" key="5">
    <source>
        <dbReference type="PROSITE" id="PS51387"/>
    </source>
</evidence>
<dbReference type="InterPro" id="IPR004113">
    <property type="entry name" value="FAD-bd_oxidored_4_C"/>
</dbReference>
<keyword evidence="2" id="KW-0285">Flavoprotein</keyword>
<dbReference type="Gene3D" id="3.30.465.10">
    <property type="match status" value="1"/>
</dbReference>
<dbReference type="AlphaFoldDB" id="A0A5E6M5N8"/>
<evidence type="ECO:0000313" key="6">
    <source>
        <dbReference type="EMBL" id="VVM04628.1"/>
    </source>
</evidence>
<evidence type="ECO:0000256" key="2">
    <source>
        <dbReference type="ARBA" id="ARBA00022630"/>
    </source>
</evidence>
<evidence type="ECO:0000256" key="3">
    <source>
        <dbReference type="ARBA" id="ARBA00022827"/>
    </source>
</evidence>
<dbReference type="InterPro" id="IPR016164">
    <property type="entry name" value="FAD-linked_Oxase-like_C"/>
</dbReference>
<evidence type="ECO:0000256" key="4">
    <source>
        <dbReference type="ARBA" id="ARBA00023002"/>
    </source>
</evidence>
<sequence>MENWVPGFLAAFPGGMATADPEELARNAGDAWLASHLPQAVFYPESGESVVRLVQWASHSGVSITPRGAGRGYVGGCVPVRGGIVVNFSRMNRIREIDPQDGVAIVEPGVITAQLQEAVARIGWFYPPDPASAAESSLGGNIATNAGGPRCLKYGVTRHYVLGLEVVLADGTAVRVGGRTHKNKVGFDLVGLFVGSEGLLGLVTEATLRLIPRPPHRVCAAAVFPSIESAAGCVEAIFGAGLLPSALEIADRFTLERAREFCPEPLPPGQAHLLVEIDGHPVGVDAEIETLLPLLRRSGAEEIQIGRGDEGGELLWRTRRSFSMALKASGLTKLNEDVVVPRRRLVDLVRLGSDLELRYGFPVACFGHAGDGNIHVNLMVDRSQPGADRRAQEALDLLFHRIVDWGGSITGEHGIGIAKERWWPLAVSPEVRTLHRRLKNALDPKGLLNPGKFV</sequence>
<keyword evidence="3" id="KW-0274">FAD</keyword>
<dbReference type="EC" id="1.1.3.15" evidence="6"/>
<keyword evidence="4 6" id="KW-0560">Oxidoreductase</keyword>
<dbReference type="Gene3D" id="1.10.45.10">
    <property type="entry name" value="Vanillyl-alcohol Oxidase, Chain A, domain 4"/>
    <property type="match status" value="1"/>
</dbReference>
<dbReference type="InterPro" id="IPR051914">
    <property type="entry name" value="FAD-linked_OxidoTrans_Type4"/>
</dbReference>
<dbReference type="Pfam" id="PF01565">
    <property type="entry name" value="FAD_binding_4"/>
    <property type="match status" value="1"/>
</dbReference>
<dbReference type="OrthoDB" id="9767256at2"/>
<dbReference type="InterPro" id="IPR016166">
    <property type="entry name" value="FAD-bd_PCMH"/>
</dbReference>
<accession>A0A5E6M5N8</accession>